<evidence type="ECO:0000313" key="2">
    <source>
        <dbReference type="EMBL" id="CAA0811884.1"/>
    </source>
</evidence>
<proteinExistence type="predicted"/>
<dbReference type="Pfam" id="PF13966">
    <property type="entry name" value="zf-RVT"/>
    <property type="match status" value="1"/>
</dbReference>
<evidence type="ECO:0000313" key="3">
    <source>
        <dbReference type="Proteomes" id="UP001153555"/>
    </source>
</evidence>
<keyword evidence="3" id="KW-1185">Reference proteome</keyword>
<sequence length="239" mass="28123">MNKLSDLLCANGSNWDRELIVQSFSPDDASLILKTPLLRRGQKDLLIWKPLKLGVFSAKSAYSLILAANQAPQTDPESSKSNLIESKVWKTTWSLKIKNKIKTFLWRCWFNFIGTQDQLILKRIPLDPISKICGAAEEFLEHIFFLCPRAVNVWKFAGAEWTSFQDTSLNFRMWWTEICTMKRANNFNDRIHFSPFIQWRLWKCRNLWVFNNIWKFDMEIATQARSEWVEFEESGLQSD</sequence>
<comment type="caution">
    <text evidence="2">The sequence shown here is derived from an EMBL/GenBank/DDBJ whole genome shotgun (WGS) entry which is preliminary data.</text>
</comment>
<evidence type="ECO:0000259" key="1">
    <source>
        <dbReference type="Pfam" id="PF13966"/>
    </source>
</evidence>
<dbReference type="Proteomes" id="UP001153555">
    <property type="component" value="Unassembled WGS sequence"/>
</dbReference>
<accession>A0A9N7MN30</accession>
<feature type="domain" description="Reverse transcriptase zinc-binding" evidence="1">
    <location>
        <begin position="56"/>
        <end position="154"/>
    </location>
</feature>
<reference evidence="2" key="1">
    <citation type="submission" date="2019-12" db="EMBL/GenBank/DDBJ databases">
        <authorList>
            <person name="Scholes J."/>
        </authorList>
    </citation>
    <scope>NUCLEOTIDE SEQUENCE</scope>
</reference>
<name>A0A9N7MN30_STRHE</name>
<protein>
    <submittedName>
        <fullName evidence="2">Ribonuclease H-like superfamily protein</fullName>
    </submittedName>
</protein>
<dbReference type="AlphaFoldDB" id="A0A9N7MN30"/>
<dbReference type="EMBL" id="CACSLK010009714">
    <property type="protein sequence ID" value="CAA0811884.1"/>
    <property type="molecule type" value="Genomic_DNA"/>
</dbReference>
<organism evidence="2 3">
    <name type="scientific">Striga hermonthica</name>
    <name type="common">Purple witchweed</name>
    <name type="synonym">Buchnera hermonthica</name>
    <dbReference type="NCBI Taxonomy" id="68872"/>
    <lineage>
        <taxon>Eukaryota</taxon>
        <taxon>Viridiplantae</taxon>
        <taxon>Streptophyta</taxon>
        <taxon>Embryophyta</taxon>
        <taxon>Tracheophyta</taxon>
        <taxon>Spermatophyta</taxon>
        <taxon>Magnoliopsida</taxon>
        <taxon>eudicotyledons</taxon>
        <taxon>Gunneridae</taxon>
        <taxon>Pentapetalae</taxon>
        <taxon>asterids</taxon>
        <taxon>lamiids</taxon>
        <taxon>Lamiales</taxon>
        <taxon>Orobanchaceae</taxon>
        <taxon>Buchnereae</taxon>
        <taxon>Striga</taxon>
    </lineage>
</organism>
<dbReference type="InterPro" id="IPR026960">
    <property type="entry name" value="RVT-Znf"/>
</dbReference>
<gene>
    <name evidence="2" type="ORF">SHERM_12706</name>
</gene>
<dbReference type="OrthoDB" id="914203at2759"/>